<keyword evidence="9" id="KW-0406">Ion transport</keyword>
<feature type="transmembrane region" description="Helical" evidence="14">
    <location>
        <begin position="491"/>
        <end position="512"/>
    </location>
</feature>
<evidence type="ECO:0000256" key="9">
    <source>
        <dbReference type="ARBA" id="ARBA00023065"/>
    </source>
</evidence>
<dbReference type="RefSeq" id="WP_132975949.1">
    <property type="nucleotide sequence ID" value="NZ_SMAO01000002.1"/>
</dbReference>
<dbReference type="InterPro" id="IPR001734">
    <property type="entry name" value="Na/solute_symporter"/>
</dbReference>
<dbReference type="CDD" id="cd10322">
    <property type="entry name" value="SLC5sbd"/>
    <property type="match status" value="1"/>
</dbReference>
<dbReference type="InterPro" id="IPR050277">
    <property type="entry name" value="Sodium:Solute_Symporter"/>
</dbReference>
<name>A0A4R3N456_9GAMM</name>
<evidence type="ECO:0000313" key="16">
    <source>
        <dbReference type="Proteomes" id="UP000295717"/>
    </source>
</evidence>
<keyword evidence="4" id="KW-1003">Cell membrane</keyword>
<keyword evidence="6" id="KW-0769">Symport</keyword>
<evidence type="ECO:0000256" key="13">
    <source>
        <dbReference type="RuleBase" id="RU362091"/>
    </source>
</evidence>
<evidence type="ECO:0000256" key="7">
    <source>
        <dbReference type="ARBA" id="ARBA00022989"/>
    </source>
</evidence>
<dbReference type="GO" id="GO:0015824">
    <property type="term" value="P:proline transport"/>
    <property type="evidence" value="ECO:0007669"/>
    <property type="project" value="TreeGrafter"/>
</dbReference>
<keyword evidence="5 14" id="KW-0812">Transmembrane</keyword>
<dbReference type="GO" id="GO:0015193">
    <property type="term" value="F:L-proline transmembrane transporter activity"/>
    <property type="evidence" value="ECO:0007669"/>
    <property type="project" value="TreeGrafter"/>
</dbReference>
<keyword evidence="10 14" id="KW-0472">Membrane</keyword>
<evidence type="ECO:0000256" key="1">
    <source>
        <dbReference type="ARBA" id="ARBA00004651"/>
    </source>
</evidence>
<accession>A0A4R3N456</accession>
<gene>
    <name evidence="15" type="ORF">EDC35_102147</name>
</gene>
<dbReference type="EMBL" id="SMAO01000002">
    <property type="protein sequence ID" value="TCT22816.1"/>
    <property type="molecule type" value="Genomic_DNA"/>
</dbReference>
<dbReference type="PROSITE" id="PS50283">
    <property type="entry name" value="NA_SOLUT_SYMP_3"/>
    <property type="match status" value="1"/>
</dbReference>
<evidence type="ECO:0000256" key="11">
    <source>
        <dbReference type="ARBA" id="ARBA00023201"/>
    </source>
</evidence>
<dbReference type="Proteomes" id="UP000295717">
    <property type="component" value="Unassembled WGS sequence"/>
</dbReference>
<keyword evidence="16" id="KW-1185">Reference proteome</keyword>
<evidence type="ECO:0000256" key="14">
    <source>
        <dbReference type="SAM" id="Phobius"/>
    </source>
</evidence>
<comment type="catalytic activity">
    <reaction evidence="12">
        <text>L-proline(in) + Na(+)(in) = L-proline(out) + Na(+)(out)</text>
        <dbReference type="Rhea" id="RHEA:28967"/>
        <dbReference type="ChEBI" id="CHEBI:29101"/>
        <dbReference type="ChEBI" id="CHEBI:60039"/>
    </reaction>
</comment>
<keyword evidence="7 14" id="KW-1133">Transmembrane helix</keyword>
<feature type="transmembrane region" description="Helical" evidence="14">
    <location>
        <begin position="255"/>
        <end position="273"/>
    </location>
</feature>
<evidence type="ECO:0000256" key="5">
    <source>
        <dbReference type="ARBA" id="ARBA00022692"/>
    </source>
</evidence>
<feature type="transmembrane region" description="Helical" evidence="14">
    <location>
        <begin position="577"/>
        <end position="595"/>
    </location>
</feature>
<dbReference type="PANTHER" id="PTHR48086">
    <property type="entry name" value="SODIUM/PROLINE SYMPORTER-RELATED"/>
    <property type="match status" value="1"/>
</dbReference>
<feature type="transmembrane region" description="Helical" evidence="14">
    <location>
        <begin position="6"/>
        <end position="28"/>
    </location>
</feature>
<feature type="transmembrane region" description="Helical" evidence="14">
    <location>
        <begin position="524"/>
        <end position="542"/>
    </location>
</feature>
<evidence type="ECO:0000256" key="4">
    <source>
        <dbReference type="ARBA" id="ARBA00022475"/>
    </source>
</evidence>
<evidence type="ECO:0000256" key="2">
    <source>
        <dbReference type="ARBA" id="ARBA00006434"/>
    </source>
</evidence>
<evidence type="ECO:0000256" key="3">
    <source>
        <dbReference type="ARBA" id="ARBA00022448"/>
    </source>
</evidence>
<dbReference type="GO" id="GO:0005886">
    <property type="term" value="C:plasma membrane"/>
    <property type="evidence" value="ECO:0007669"/>
    <property type="project" value="UniProtKB-SubCell"/>
</dbReference>
<feature type="transmembrane region" description="Helical" evidence="14">
    <location>
        <begin position="78"/>
        <end position="98"/>
    </location>
</feature>
<organism evidence="15 16">
    <name type="scientific">Thiobaca trueperi</name>
    <dbReference type="NCBI Taxonomy" id="127458"/>
    <lineage>
        <taxon>Bacteria</taxon>
        <taxon>Pseudomonadati</taxon>
        <taxon>Pseudomonadota</taxon>
        <taxon>Gammaproteobacteria</taxon>
        <taxon>Chromatiales</taxon>
        <taxon>Chromatiaceae</taxon>
        <taxon>Thiobaca</taxon>
    </lineage>
</organism>
<evidence type="ECO:0000256" key="12">
    <source>
        <dbReference type="ARBA" id="ARBA00033708"/>
    </source>
</evidence>
<evidence type="ECO:0000256" key="8">
    <source>
        <dbReference type="ARBA" id="ARBA00023053"/>
    </source>
</evidence>
<feature type="transmembrane region" description="Helical" evidence="14">
    <location>
        <begin position="293"/>
        <end position="311"/>
    </location>
</feature>
<evidence type="ECO:0000256" key="6">
    <source>
        <dbReference type="ARBA" id="ARBA00022847"/>
    </source>
</evidence>
<dbReference type="InterPro" id="IPR018212">
    <property type="entry name" value="Na/solute_symporter_CS"/>
</dbReference>
<keyword evidence="3" id="KW-0813">Transport</keyword>
<dbReference type="InterPro" id="IPR038377">
    <property type="entry name" value="Na/Glc_symporter_sf"/>
</dbReference>
<feature type="transmembrane region" description="Helical" evidence="14">
    <location>
        <begin position="406"/>
        <end position="432"/>
    </location>
</feature>
<proteinExistence type="inferred from homology"/>
<evidence type="ECO:0000256" key="10">
    <source>
        <dbReference type="ARBA" id="ARBA00023136"/>
    </source>
</evidence>
<feature type="transmembrane region" description="Helical" evidence="14">
    <location>
        <begin position="466"/>
        <end position="485"/>
    </location>
</feature>
<dbReference type="PROSITE" id="PS00457">
    <property type="entry name" value="NA_SOLUT_SYMP_2"/>
    <property type="match status" value="1"/>
</dbReference>
<feature type="transmembrane region" description="Helical" evidence="14">
    <location>
        <begin position="49"/>
        <end position="72"/>
    </location>
</feature>
<keyword evidence="8" id="KW-0915">Sodium</keyword>
<protein>
    <submittedName>
        <fullName evidence="15">SSS family solute:Na+ symporter</fullName>
    </submittedName>
</protein>
<feature type="transmembrane region" description="Helical" evidence="14">
    <location>
        <begin position="190"/>
        <end position="208"/>
    </location>
</feature>
<dbReference type="OrthoDB" id="9814523at2"/>
<keyword evidence="11" id="KW-0739">Sodium transport</keyword>
<comment type="subcellular location">
    <subcellularLocation>
        <location evidence="1">Cell membrane</location>
        <topology evidence="1">Multi-pass membrane protein</topology>
    </subcellularLocation>
</comment>
<dbReference type="Gene3D" id="1.20.1730.10">
    <property type="entry name" value="Sodium/glucose cotransporter"/>
    <property type="match status" value="1"/>
</dbReference>
<dbReference type="Pfam" id="PF00474">
    <property type="entry name" value="SSF"/>
    <property type="match status" value="2"/>
</dbReference>
<dbReference type="GO" id="GO:0005298">
    <property type="term" value="F:proline:sodium symporter activity"/>
    <property type="evidence" value="ECO:0007669"/>
    <property type="project" value="TreeGrafter"/>
</dbReference>
<dbReference type="AlphaFoldDB" id="A0A4R3N456"/>
<feature type="transmembrane region" description="Helical" evidence="14">
    <location>
        <begin position="160"/>
        <end position="178"/>
    </location>
</feature>
<reference evidence="15 16" key="1">
    <citation type="submission" date="2019-03" db="EMBL/GenBank/DDBJ databases">
        <title>Genomic Encyclopedia of Type Strains, Phase IV (KMG-IV): sequencing the most valuable type-strain genomes for metagenomic binning, comparative biology and taxonomic classification.</title>
        <authorList>
            <person name="Goeker M."/>
        </authorList>
    </citation>
    <scope>NUCLEOTIDE SEQUENCE [LARGE SCALE GENOMIC DNA]</scope>
    <source>
        <strain evidence="15 16">DSM 13587</strain>
    </source>
</reference>
<comment type="caution">
    <text evidence="15">The sequence shown here is derived from an EMBL/GenBank/DDBJ whole genome shotgun (WGS) entry which is preliminary data.</text>
</comment>
<feature type="transmembrane region" description="Helical" evidence="14">
    <location>
        <begin position="129"/>
        <end position="154"/>
    </location>
</feature>
<comment type="similarity">
    <text evidence="2 13">Belongs to the sodium:solute symporter (SSF) (TC 2.A.21) family.</text>
</comment>
<dbReference type="PANTHER" id="PTHR48086:SF3">
    <property type="entry name" value="SODIUM_PROLINE SYMPORTER"/>
    <property type="match status" value="1"/>
</dbReference>
<evidence type="ECO:0000313" key="15">
    <source>
        <dbReference type="EMBL" id="TCT22816.1"/>
    </source>
</evidence>
<sequence length="611" mass="65580">MTGSSSVGWLDIVVILAYLLATGYLGWLGYRGTRSAADFLVGGRSAHPIIMAVSYGATFISTAAIVGFGGVAGLFGMSLLWLTFLNIGVGILIAFIVLGEPTRRLGHHLGAHTFPELLGLRYQSRGIQIFTGAIVFAFMPLYAAAVMTGGSVFAATQFGIDFEVALLIFALVTAAYVIPGGLKAVMYTDTFQGFVMVIAMLFLLWFTYSSLGGVTEAHRYLTDMTDMVPAPLVQMGHQGWTAMPAFGWGAPTYDLWWTVVTAIILGVGIGVLAQPQLIVRFMTVRSRRELDRAVPIGAVFIMLMTGAPFLVGSLSNAWFAQHGPILNGKVIQEIDAEKGRALVELMKQDDSGAWTAVINPKTNKPATAALIVSERKAAQDTTGASFELAGGRSSAVTYVKGDADKIIPAFISAALPHWFGVVFFLALLAAAMSTLSSQFHTMGTSAGRDLYERIGDKGRSREPSILVMRLAIVVGLLIAVTISYMVRQEYIIARFTAIFFGLCAATFLPAYVGGLFSRRVTRTGAFASMIVGLAISLFWLLLVKAKEASAIGLVQWVTGGKTSILADYPNWPSVDPIIVALPAALLTLILVSAVTRPPDAEHLRHCFPERN</sequence>